<dbReference type="AlphaFoldDB" id="A0A6M6E7C0"/>
<evidence type="ECO:0000313" key="3">
    <source>
        <dbReference type="Proteomes" id="UP000501076"/>
    </source>
</evidence>
<accession>A0A6M6E7C0</accession>
<feature type="coiled-coil region" evidence="1">
    <location>
        <begin position="250"/>
        <end position="392"/>
    </location>
</feature>
<evidence type="ECO:0000313" key="2">
    <source>
        <dbReference type="EMBL" id="QJX81376.1"/>
    </source>
</evidence>
<geneLocation type="plasmid" evidence="3">
    <name>pfdu301d</name>
</geneLocation>
<dbReference type="Proteomes" id="UP000501076">
    <property type="component" value="Plasmid pFDU301D"/>
</dbReference>
<keyword evidence="1" id="KW-0175">Coiled coil</keyword>
<protein>
    <submittedName>
        <fullName evidence="2">Uncharacterized protein</fullName>
    </submittedName>
</protein>
<keyword evidence="2" id="KW-0614">Plasmid</keyword>
<gene>
    <name evidence="2" type="ORF">FDZ14_35325</name>
</gene>
<dbReference type="RefSeq" id="WP_171779343.1">
    <property type="nucleotide sequence ID" value="NZ_CP045276.1"/>
</dbReference>
<name>A0A6M6E7C0_PRIMG</name>
<reference evidence="2 3" key="1">
    <citation type="submission" date="2019-10" db="EMBL/GenBank/DDBJ databases">
        <title>Complete genome sequences for adaption low water activity.</title>
        <authorList>
            <person name="Zhao L."/>
            <person name="Zhong J."/>
        </authorList>
    </citation>
    <scope>NUCLEOTIDE SEQUENCE [LARGE SCALE GENOMIC DNA]</scope>
    <source>
        <strain evidence="2 3">FDU301</strain>
        <plasmid evidence="3">pfdu301d</plasmid>
    </source>
</reference>
<proteinExistence type="predicted"/>
<sequence length="498" mass="59062">MREMELFVDMIDEEEANRILRFFQESVPGVRKNSASLNQKKQHIKNIFKSLTPLMRKKRRSGGPEPFYTYINHYKFPELTKGNYKEQFIFLEELGEKISPFLRFAYLLLNYPNELREDLDRVAENLEKGIDPLQLDYELKTNEEVRMFFRKHRSYAGSDRVQNLINDLEIYQDQNSLKLIEECKKEIKGYGLLEYYNEYDKFKKKFGNIVSNIAYVLTHLDKENEEDGENEDILLSLAIEAAVLLLDINNNELEEDLHNEIKDLKDSLANINKTYEVNISKKNKEIESVNEKINLLEKAYEELNQEKKALNQELKVTQGQNSELKQQLANLEAKHEKKLAVLQEEHDKKLKQVQNHYEKKFEKAQGEFNKKLQLEKENLERLQTTEATKKENWLLDKNFSANWAVITTSTSTFLEEIYPEVMIGSTYTEDSWKRIIDNKNITNIYLQMNGLSTRQFKRIRSYINQKEKNYHTFEIENTKQLLDLIGFLKMGEREKILK</sequence>
<organism evidence="2 3">
    <name type="scientific">Priestia megaterium</name>
    <name type="common">Bacillus megaterium</name>
    <dbReference type="NCBI Taxonomy" id="1404"/>
    <lineage>
        <taxon>Bacteria</taxon>
        <taxon>Bacillati</taxon>
        <taxon>Bacillota</taxon>
        <taxon>Bacilli</taxon>
        <taxon>Bacillales</taxon>
        <taxon>Bacillaceae</taxon>
        <taxon>Priestia</taxon>
    </lineage>
</organism>
<evidence type="ECO:0000256" key="1">
    <source>
        <dbReference type="SAM" id="Coils"/>
    </source>
</evidence>
<dbReference type="EMBL" id="CP045276">
    <property type="protein sequence ID" value="QJX81376.1"/>
    <property type="molecule type" value="Genomic_DNA"/>
</dbReference>